<name>A0A0Q3MY28_BRADI</name>
<reference evidence="1 2" key="1">
    <citation type="journal article" date="2010" name="Nature">
        <title>Genome sequencing and analysis of the model grass Brachypodium distachyon.</title>
        <authorList>
            <consortium name="International Brachypodium Initiative"/>
        </authorList>
    </citation>
    <scope>NUCLEOTIDE SEQUENCE [LARGE SCALE GENOMIC DNA]</scope>
    <source>
        <strain evidence="1 2">Bd21</strain>
    </source>
</reference>
<proteinExistence type="predicted"/>
<protein>
    <recommendedName>
        <fullName evidence="4">Reverse transcriptase zinc-binding domain-containing protein</fullName>
    </recommendedName>
</protein>
<gene>
    <name evidence="1" type="ORF">BRADI_2g46625v3</name>
</gene>
<evidence type="ECO:0008006" key="4">
    <source>
        <dbReference type="Google" id="ProtNLM"/>
    </source>
</evidence>
<keyword evidence="3" id="KW-1185">Reference proteome</keyword>
<dbReference type="EnsemblPlants" id="KQK09198">
    <property type="protein sequence ID" value="KQK09198"/>
    <property type="gene ID" value="BRADI_2g46625v3"/>
</dbReference>
<evidence type="ECO:0000313" key="2">
    <source>
        <dbReference type="EnsemblPlants" id="KQK09198"/>
    </source>
</evidence>
<sequence length="141" mass="15750">MRVLLHERGFAPSSLCTCCGDVPEDIPHLLATCPSLRKLHLALGVDRRALRAPVSLTGICDALLSPLRSFPPPVARTLVLLTLWVVWKRRNECVFDGVSATDQRLSVLLSDHLHVWVHHFPPCFVSVPVDVWCSSVCEHLR</sequence>
<dbReference type="AlphaFoldDB" id="A0A0Q3MY28"/>
<dbReference type="EMBL" id="CM000881">
    <property type="protein sequence ID" value="KQK09198.1"/>
    <property type="molecule type" value="Genomic_DNA"/>
</dbReference>
<dbReference type="InParanoid" id="A0A0Q3MY28"/>
<evidence type="ECO:0000313" key="1">
    <source>
        <dbReference type="EMBL" id="KQK09198.1"/>
    </source>
</evidence>
<organism evidence="1">
    <name type="scientific">Brachypodium distachyon</name>
    <name type="common">Purple false brome</name>
    <name type="synonym">Trachynia distachya</name>
    <dbReference type="NCBI Taxonomy" id="15368"/>
    <lineage>
        <taxon>Eukaryota</taxon>
        <taxon>Viridiplantae</taxon>
        <taxon>Streptophyta</taxon>
        <taxon>Embryophyta</taxon>
        <taxon>Tracheophyta</taxon>
        <taxon>Spermatophyta</taxon>
        <taxon>Magnoliopsida</taxon>
        <taxon>Liliopsida</taxon>
        <taxon>Poales</taxon>
        <taxon>Poaceae</taxon>
        <taxon>BOP clade</taxon>
        <taxon>Pooideae</taxon>
        <taxon>Stipodae</taxon>
        <taxon>Brachypodieae</taxon>
        <taxon>Brachypodium</taxon>
    </lineage>
</organism>
<dbReference type="Proteomes" id="UP000008810">
    <property type="component" value="Chromosome 2"/>
</dbReference>
<evidence type="ECO:0000313" key="3">
    <source>
        <dbReference type="Proteomes" id="UP000008810"/>
    </source>
</evidence>
<dbReference type="Gramene" id="KQK09198">
    <property type="protein sequence ID" value="KQK09198"/>
    <property type="gene ID" value="BRADI_2g46625v3"/>
</dbReference>
<reference evidence="1" key="2">
    <citation type="submission" date="2017-06" db="EMBL/GenBank/DDBJ databases">
        <title>WGS assembly of Brachypodium distachyon.</title>
        <authorList>
            <consortium name="The International Brachypodium Initiative"/>
            <person name="Lucas S."/>
            <person name="Harmon-Smith M."/>
            <person name="Lail K."/>
            <person name="Tice H."/>
            <person name="Grimwood J."/>
            <person name="Bruce D."/>
            <person name="Barry K."/>
            <person name="Shu S."/>
            <person name="Lindquist E."/>
            <person name="Wang M."/>
            <person name="Pitluck S."/>
            <person name="Vogel J.P."/>
            <person name="Garvin D.F."/>
            <person name="Mockler T.C."/>
            <person name="Schmutz J."/>
            <person name="Rokhsar D."/>
            <person name="Bevan M.W."/>
        </authorList>
    </citation>
    <scope>NUCLEOTIDE SEQUENCE</scope>
    <source>
        <strain evidence="1">Bd21</strain>
    </source>
</reference>
<accession>A0A0Q3MY28</accession>
<reference evidence="2" key="3">
    <citation type="submission" date="2018-08" db="UniProtKB">
        <authorList>
            <consortium name="EnsemblPlants"/>
        </authorList>
    </citation>
    <scope>IDENTIFICATION</scope>
    <source>
        <strain evidence="2">cv. Bd21</strain>
    </source>
</reference>